<dbReference type="InterPro" id="IPR028096">
    <property type="entry name" value="EfeO_Cupredoxin"/>
</dbReference>
<dbReference type="Pfam" id="PF13473">
    <property type="entry name" value="Cupredoxin_1"/>
    <property type="match status" value="1"/>
</dbReference>
<evidence type="ECO:0000256" key="1">
    <source>
        <dbReference type="SAM" id="SignalP"/>
    </source>
</evidence>
<feature type="signal peptide" evidence="1">
    <location>
        <begin position="1"/>
        <end position="23"/>
    </location>
</feature>
<sequence>MKSLRRPALRRTAVVLTAVLALAACGPQAPEEPAAPYVADDGSYHVPVLARDMRFHPQEIAVPDGRSLVIELKNVDGMPHDLVTASGMQTPLLPRGETATLVVGVVDGTLDAWCAVTGHREAGMVMTITG</sequence>
<dbReference type="Gene3D" id="2.60.40.420">
    <property type="entry name" value="Cupredoxins - blue copper proteins"/>
    <property type="match status" value="1"/>
</dbReference>
<evidence type="ECO:0000313" key="4">
    <source>
        <dbReference type="Proteomes" id="UP000642107"/>
    </source>
</evidence>
<dbReference type="SUPFAM" id="SSF49503">
    <property type="entry name" value="Cupredoxins"/>
    <property type="match status" value="1"/>
</dbReference>
<dbReference type="PROSITE" id="PS51257">
    <property type="entry name" value="PROKAR_LIPOPROTEIN"/>
    <property type="match status" value="1"/>
</dbReference>
<protein>
    <recommendedName>
        <fullName evidence="2">EfeO-type cupredoxin-like domain-containing protein</fullName>
    </recommendedName>
</protein>
<keyword evidence="1" id="KW-0732">Signal</keyword>
<proteinExistence type="predicted"/>
<feature type="chain" id="PRO_5045400834" description="EfeO-type cupredoxin-like domain-containing protein" evidence="1">
    <location>
        <begin position="24"/>
        <end position="130"/>
    </location>
</feature>
<organism evidence="3 4">
    <name type="scientific">Flavimobilis rhizosphaerae</name>
    <dbReference type="NCBI Taxonomy" id="2775421"/>
    <lineage>
        <taxon>Bacteria</taxon>
        <taxon>Bacillati</taxon>
        <taxon>Actinomycetota</taxon>
        <taxon>Actinomycetes</taxon>
        <taxon>Micrococcales</taxon>
        <taxon>Jonesiaceae</taxon>
        <taxon>Flavimobilis</taxon>
    </lineage>
</organism>
<comment type="caution">
    <text evidence="3">The sequence shown here is derived from an EMBL/GenBank/DDBJ whole genome shotgun (WGS) entry which is preliminary data.</text>
</comment>
<evidence type="ECO:0000259" key="2">
    <source>
        <dbReference type="Pfam" id="PF13473"/>
    </source>
</evidence>
<accession>A0ABR9DPU9</accession>
<dbReference type="EMBL" id="JACZDF010000001">
    <property type="protein sequence ID" value="MBD9698367.1"/>
    <property type="molecule type" value="Genomic_DNA"/>
</dbReference>
<dbReference type="InterPro" id="IPR008972">
    <property type="entry name" value="Cupredoxin"/>
</dbReference>
<keyword evidence="4" id="KW-1185">Reference proteome</keyword>
<name>A0ABR9DPU9_9MICO</name>
<dbReference type="Proteomes" id="UP000642107">
    <property type="component" value="Unassembled WGS sequence"/>
</dbReference>
<evidence type="ECO:0000313" key="3">
    <source>
        <dbReference type="EMBL" id="MBD9698367.1"/>
    </source>
</evidence>
<gene>
    <name evidence="3" type="ORF">IGS67_02515</name>
</gene>
<dbReference type="RefSeq" id="WP_192277474.1">
    <property type="nucleotide sequence ID" value="NZ_JACZDF010000001.1"/>
</dbReference>
<reference evidence="3 4" key="1">
    <citation type="submission" date="2020-09" db="EMBL/GenBank/DDBJ databases">
        <title>Flavimobilis rhizosphaerae sp. nov., isolated from rhizosphere soil of Spartina alterniflora.</title>
        <authorList>
            <person name="Hanqin C."/>
        </authorList>
    </citation>
    <scope>NUCLEOTIDE SEQUENCE [LARGE SCALE GENOMIC DNA]</scope>
    <source>
        <strain evidence="3 4">GY 10621</strain>
    </source>
</reference>
<feature type="domain" description="EfeO-type cupredoxin-like" evidence="2">
    <location>
        <begin position="29"/>
        <end position="114"/>
    </location>
</feature>